<dbReference type="EMBL" id="CM041549">
    <property type="protein sequence ID" value="KAI3357029.1"/>
    <property type="molecule type" value="Genomic_DNA"/>
</dbReference>
<keyword evidence="2" id="KW-1185">Reference proteome</keyword>
<dbReference type="Proteomes" id="UP000831701">
    <property type="component" value="Chromosome 19"/>
</dbReference>
<sequence length="173" mass="19495">MFDHSSPAREASRALLGLRQRNRRVVDYAIEFRTLVVDSGWNSPAIKDAFVKERQVINTPNDPPKDFEDLVDLAVCIDILLQERESERRRTGRRSSEPPGAPGGFREFCRSFNALNPAEDRAPPSSREELMLGCTKLVPKERQRSLKEGTCFYCGLTGHCVGTCSSKDKAHQE</sequence>
<organism evidence="1 2">
    <name type="scientific">Scortum barcoo</name>
    <name type="common">barcoo grunter</name>
    <dbReference type="NCBI Taxonomy" id="214431"/>
    <lineage>
        <taxon>Eukaryota</taxon>
        <taxon>Metazoa</taxon>
        <taxon>Chordata</taxon>
        <taxon>Craniata</taxon>
        <taxon>Vertebrata</taxon>
        <taxon>Euteleostomi</taxon>
        <taxon>Actinopterygii</taxon>
        <taxon>Neopterygii</taxon>
        <taxon>Teleostei</taxon>
        <taxon>Neoteleostei</taxon>
        <taxon>Acanthomorphata</taxon>
        <taxon>Eupercaria</taxon>
        <taxon>Centrarchiformes</taxon>
        <taxon>Terapontoidei</taxon>
        <taxon>Terapontidae</taxon>
        <taxon>Scortum</taxon>
    </lineage>
</organism>
<evidence type="ECO:0000313" key="1">
    <source>
        <dbReference type="EMBL" id="KAI3357029.1"/>
    </source>
</evidence>
<name>A0ACB8VND4_9TELE</name>
<reference evidence="1" key="1">
    <citation type="submission" date="2022-04" db="EMBL/GenBank/DDBJ databases">
        <title>Jade perch genome.</title>
        <authorList>
            <person name="Chao B."/>
        </authorList>
    </citation>
    <scope>NUCLEOTIDE SEQUENCE</scope>
    <source>
        <strain evidence="1">CB-2022</strain>
    </source>
</reference>
<proteinExistence type="predicted"/>
<protein>
    <submittedName>
        <fullName evidence="1">Uncharacterized protein</fullName>
    </submittedName>
</protein>
<accession>A0ACB8VND4</accession>
<evidence type="ECO:0000313" key="2">
    <source>
        <dbReference type="Proteomes" id="UP000831701"/>
    </source>
</evidence>
<gene>
    <name evidence="1" type="ORF">L3Q82_003663</name>
</gene>
<comment type="caution">
    <text evidence="1">The sequence shown here is derived from an EMBL/GenBank/DDBJ whole genome shotgun (WGS) entry which is preliminary data.</text>
</comment>